<dbReference type="NCBIfam" id="TIGR00229">
    <property type="entry name" value="sensory_box"/>
    <property type="match status" value="1"/>
</dbReference>
<dbReference type="InterPro" id="IPR003661">
    <property type="entry name" value="HisK_dim/P_dom"/>
</dbReference>
<dbReference type="Pfam" id="PF02518">
    <property type="entry name" value="HATPase_c"/>
    <property type="match status" value="1"/>
</dbReference>
<dbReference type="Pfam" id="PF00512">
    <property type="entry name" value="HisKA"/>
    <property type="match status" value="1"/>
</dbReference>
<accession>A0A7S7RNY0</accession>
<comment type="catalytic activity">
    <reaction evidence="1">
        <text>ATP + protein L-histidine = ADP + protein N-phospho-L-histidine.</text>
        <dbReference type="EC" id="2.7.13.3"/>
    </reaction>
</comment>
<evidence type="ECO:0000256" key="3">
    <source>
        <dbReference type="ARBA" id="ARBA00022553"/>
    </source>
</evidence>
<name>A0A7S7RNY0_9BACT</name>
<dbReference type="InterPro" id="IPR036097">
    <property type="entry name" value="HisK_dim/P_sf"/>
</dbReference>
<evidence type="ECO:0000256" key="4">
    <source>
        <dbReference type="ARBA" id="ARBA00022679"/>
    </source>
</evidence>
<dbReference type="PROSITE" id="PS50112">
    <property type="entry name" value="PAS"/>
    <property type="match status" value="1"/>
</dbReference>
<feature type="coiled-coil region" evidence="9">
    <location>
        <begin position="38"/>
        <end position="75"/>
    </location>
</feature>
<keyword evidence="9" id="KW-0175">Coiled coil</keyword>
<evidence type="ECO:0000256" key="5">
    <source>
        <dbReference type="ARBA" id="ARBA00022741"/>
    </source>
</evidence>
<reference evidence="13 14" key="1">
    <citation type="submission" date="2020-05" db="EMBL/GenBank/DDBJ databases">
        <title>Sulfurimonas marisnigri, sp. nov., and Sulfurimonas baltica, sp. nov., manganese oxide reducing chemolithoautotrophs of the class Epsilonproteobacteria isolated from the pelagic redoxclines of the Black and Baltic Seas and emended description of the genus Sulfurimonas.</title>
        <authorList>
            <person name="Henkel J.V."/>
            <person name="Laudan C."/>
            <person name="Werner J."/>
            <person name="Neu T."/>
            <person name="Plewe S."/>
            <person name="Sproer C."/>
            <person name="Bunk B."/>
            <person name="Schulz-Vogt H.N."/>
        </authorList>
    </citation>
    <scope>NUCLEOTIDE SEQUENCE [LARGE SCALE GENOMIC DNA]</scope>
    <source>
        <strain evidence="13 14">GD2</strain>
    </source>
</reference>
<dbReference type="PRINTS" id="PR00344">
    <property type="entry name" value="BCTRLSENSOR"/>
</dbReference>
<keyword evidence="4" id="KW-0808">Transferase</keyword>
<evidence type="ECO:0000256" key="2">
    <source>
        <dbReference type="ARBA" id="ARBA00012438"/>
    </source>
</evidence>
<feature type="domain" description="PAS" evidence="11">
    <location>
        <begin position="72"/>
        <end position="142"/>
    </location>
</feature>
<keyword evidence="7" id="KW-0067">ATP-binding</keyword>
<dbReference type="CDD" id="cd00130">
    <property type="entry name" value="PAS"/>
    <property type="match status" value="1"/>
</dbReference>
<dbReference type="SUPFAM" id="SSF47384">
    <property type="entry name" value="Homodimeric domain of signal transducing histidine kinase"/>
    <property type="match status" value="1"/>
</dbReference>
<evidence type="ECO:0000313" key="14">
    <source>
        <dbReference type="Proteomes" id="UP000593994"/>
    </source>
</evidence>
<dbReference type="Gene3D" id="3.30.565.10">
    <property type="entry name" value="Histidine kinase-like ATPase, C-terminal domain"/>
    <property type="match status" value="1"/>
</dbReference>
<dbReference type="Gene3D" id="1.10.287.130">
    <property type="match status" value="1"/>
</dbReference>
<evidence type="ECO:0000256" key="9">
    <source>
        <dbReference type="SAM" id="Coils"/>
    </source>
</evidence>
<dbReference type="SMART" id="SM00387">
    <property type="entry name" value="HATPase_c"/>
    <property type="match status" value="1"/>
</dbReference>
<dbReference type="EMBL" id="CP054492">
    <property type="protein sequence ID" value="QOY52905.1"/>
    <property type="molecule type" value="Genomic_DNA"/>
</dbReference>
<dbReference type="InterPro" id="IPR003594">
    <property type="entry name" value="HATPase_dom"/>
</dbReference>
<dbReference type="InterPro" id="IPR036890">
    <property type="entry name" value="HATPase_C_sf"/>
</dbReference>
<protein>
    <recommendedName>
        <fullName evidence="2">histidine kinase</fullName>
        <ecNumber evidence="2">2.7.13.3</ecNumber>
    </recommendedName>
</protein>
<keyword evidence="14" id="KW-1185">Reference proteome</keyword>
<feature type="domain" description="Histidine kinase" evidence="10">
    <location>
        <begin position="216"/>
        <end position="430"/>
    </location>
</feature>
<dbReference type="SUPFAM" id="SSF55785">
    <property type="entry name" value="PYP-like sensor domain (PAS domain)"/>
    <property type="match status" value="1"/>
</dbReference>
<dbReference type="RefSeq" id="WP_194371400.1">
    <property type="nucleotide sequence ID" value="NZ_CP054492.1"/>
</dbReference>
<keyword evidence="6" id="KW-0418">Kinase</keyword>
<proteinExistence type="predicted"/>
<evidence type="ECO:0000256" key="1">
    <source>
        <dbReference type="ARBA" id="ARBA00000085"/>
    </source>
</evidence>
<dbReference type="GO" id="GO:0005524">
    <property type="term" value="F:ATP binding"/>
    <property type="evidence" value="ECO:0007669"/>
    <property type="project" value="UniProtKB-KW"/>
</dbReference>
<evidence type="ECO:0000259" key="11">
    <source>
        <dbReference type="PROSITE" id="PS50112"/>
    </source>
</evidence>
<dbReference type="InterPro" id="IPR000700">
    <property type="entry name" value="PAS-assoc_C"/>
</dbReference>
<keyword evidence="8" id="KW-0902">Two-component regulatory system</keyword>
<dbReference type="KEGG" id="sbal:HUE88_04250"/>
<keyword evidence="5" id="KW-0547">Nucleotide-binding</keyword>
<dbReference type="CDD" id="cd00082">
    <property type="entry name" value="HisKA"/>
    <property type="match status" value="1"/>
</dbReference>
<dbReference type="SMART" id="SM00091">
    <property type="entry name" value="PAS"/>
    <property type="match status" value="1"/>
</dbReference>
<dbReference type="Proteomes" id="UP000593994">
    <property type="component" value="Chromosome"/>
</dbReference>
<feature type="domain" description="PAC" evidence="12">
    <location>
        <begin position="145"/>
        <end position="196"/>
    </location>
</feature>
<organism evidence="13 14">
    <name type="scientific">Candidatus Sulfurimonas baltica</name>
    <dbReference type="NCBI Taxonomy" id="2740404"/>
    <lineage>
        <taxon>Bacteria</taxon>
        <taxon>Pseudomonadati</taxon>
        <taxon>Campylobacterota</taxon>
        <taxon>Epsilonproteobacteria</taxon>
        <taxon>Campylobacterales</taxon>
        <taxon>Sulfurimonadaceae</taxon>
        <taxon>Sulfurimonas</taxon>
    </lineage>
</organism>
<dbReference type="PROSITE" id="PS50113">
    <property type="entry name" value="PAC"/>
    <property type="match status" value="1"/>
</dbReference>
<evidence type="ECO:0000259" key="12">
    <source>
        <dbReference type="PROSITE" id="PS50113"/>
    </source>
</evidence>
<dbReference type="PANTHER" id="PTHR43065">
    <property type="entry name" value="SENSOR HISTIDINE KINASE"/>
    <property type="match status" value="1"/>
</dbReference>
<sequence>MRETINQQESRETLRVKAVEFFNNKVSELHKQIDAMSMQEIKLMFEELEIHKIELEMQNEALKETQDKLNISKQKYFDLYNLAPVGYFTLNHKGVVLKSNLTAANMLGVTRSSIIEKNLTNFIPKESQDIYYLYHKKILETAKAESCDIQVLKNNSTSFWAHMVGSMVENEDNEPLINITISDISELKKTQEKLLQQEQLMLSQSRQAAMGEMLSMIAHQWRQPLMVISLAASNIKIGIAMGKTVTNEQLDEMSDYISDQTKYLSKTIDDFRNFFHPNKQRTTITLNKIVDDTINIIGKSLENDNIEVVINGTCRREIETFPNELLQVLLSLINNAKDAINELHKNGAKIYITITERDTEVALCVCDEGGGIPQDILSRLGEPYTTSKVVSGTGLGIYMSKMIVEKHIKGTLSWVNRDKGACFTVAIPLK</sequence>
<evidence type="ECO:0000259" key="10">
    <source>
        <dbReference type="PROSITE" id="PS50109"/>
    </source>
</evidence>
<evidence type="ECO:0000313" key="13">
    <source>
        <dbReference type="EMBL" id="QOY52905.1"/>
    </source>
</evidence>
<dbReference type="InterPro" id="IPR005467">
    <property type="entry name" value="His_kinase_dom"/>
</dbReference>
<dbReference type="EC" id="2.7.13.3" evidence="2"/>
<dbReference type="Pfam" id="PF13426">
    <property type="entry name" value="PAS_9"/>
    <property type="match status" value="1"/>
</dbReference>
<dbReference type="PROSITE" id="PS50109">
    <property type="entry name" value="HIS_KIN"/>
    <property type="match status" value="1"/>
</dbReference>
<dbReference type="InterPro" id="IPR000014">
    <property type="entry name" value="PAS"/>
</dbReference>
<dbReference type="SUPFAM" id="SSF55874">
    <property type="entry name" value="ATPase domain of HSP90 chaperone/DNA topoisomerase II/histidine kinase"/>
    <property type="match status" value="1"/>
</dbReference>
<dbReference type="PANTHER" id="PTHR43065:SF10">
    <property type="entry name" value="PEROXIDE STRESS-ACTIVATED HISTIDINE KINASE MAK3"/>
    <property type="match status" value="1"/>
</dbReference>
<gene>
    <name evidence="13" type="ORF">HUE88_04250</name>
</gene>
<evidence type="ECO:0000256" key="8">
    <source>
        <dbReference type="ARBA" id="ARBA00023012"/>
    </source>
</evidence>
<evidence type="ECO:0000256" key="6">
    <source>
        <dbReference type="ARBA" id="ARBA00022777"/>
    </source>
</evidence>
<dbReference type="AlphaFoldDB" id="A0A7S7RNY0"/>
<dbReference type="Gene3D" id="3.30.450.20">
    <property type="entry name" value="PAS domain"/>
    <property type="match status" value="1"/>
</dbReference>
<dbReference type="InterPro" id="IPR004358">
    <property type="entry name" value="Sig_transdc_His_kin-like_C"/>
</dbReference>
<dbReference type="InterPro" id="IPR035965">
    <property type="entry name" value="PAS-like_dom_sf"/>
</dbReference>
<evidence type="ECO:0000256" key="7">
    <source>
        <dbReference type="ARBA" id="ARBA00022840"/>
    </source>
</evidence>
<dbReference type="GO" id="GO:0000155">
    <property type="term" value="F:phosphorelay sensor kinase activity"/>
    <property type="evidence" value="ECO:0007669"/>
    <property type="project" value="InterPro"/>
</dbReference>
<keyword evidence="3" id="KW-0597">Phosphoprotein</keyword>